<dbReference type="Gene3D" id="1.10.8.10">
    <property type="entry name" value="DNA helicase RuvA subunit, C-terminal domain"/>
    <property type="match status" value="1"/>
</dbReference>
<dbReference type="SMART" id="SM00184">
    <property type="entry name" value="RING"/>
    <property type="match status" value="1"/>
</dbReference>
<dbReference type="GO" id="GO:0006915">
    <property type="term" value="P:apoptotic process"/>
    <property type="evidence" value="ECO:0007669"/>
    <property type="project" value="UniProtKB-KW"/>
</dbReference>
<evidence type="ECO:0000259" key="8">
    <source>
        <dbReference type="PROSITE" id="PS50089"/>
    </source>
</evidence>
<dbReference type="GO" id="GO:0061630">
    <property type="term" value="F:ubiquitin protein ligase activity"/>
    <property type="evidence" value="ECO:0007669"/>
    <property type="project" value="TreeGrafter"/>
</dbReference>
<evidence type="ECO:0000256" key="6">
    <source>
        <dbReference type="PROSITE-ProRule" id="PRU00175"/>
    </source>
</evidence>
<dbReference type="GO" id="GO:0043066">
    <property type="term" value="P:negative regulation of apoptotic process"/>
    <property type="evidence" value="ECO:0007669"/>
    <property type="project" value="TreeGrafter"/>
</dbReference>
<dbReference type="PANTHER" id="PTHR10044:SF139">
    <property type="entry name" value="DEATH-ASSOCIATED INHIBITOR OF APOPTOSIS 2"/>
    <property type="match status" value="1"/>
</dbReference>
<dbReference type="EMBL" id="JAEAOA010000957">
    <property type="protein sequence ID" value="KAK3594451.1"/>
    <property type="molecule type" value="Genomic_DNA"/>
</dbReference>
<dbReference type="Pfam" id="PF00653">
    <property type="entry name" value="BIR"/>
    <property type="match status" value="1"/>
</dbReference>
<keyword evidence="4 6" id="KW-0863">Zinc-finger</keyword>
<dbReference type="GO" id="GO:0008270">
    <property type="term" value="F:zinc ion binding"/>
    <property type="evidence" value="ECO:0007669"/>
    <property type="project" value="UniProtKB-KW"/>
</dbReference>
<comment type="similarity">
    <text evidence="1">Belongs to the IAP family.</text>
</comment>
<dbReference type="InterPro" id="IPR001370">
    <property type="entry name" value="BIR_rpt"/>
</dbReference>
<sequence>MASEFSQQDKNDLKLNWIKAGLVLSHIKTALHSFIENVSLKHTHPVQKIYLGPTMTQPKYRQQKVKNDPKLSSKSNFNVISFERSNDDEDTLCTCVFHDAVPSLVDKSVIMAETLKHEFDFLNDSNDRRCVDCYNKRRIEFANSLHRGKHIFIAHQYQKTYKCEQSSPCQHHAITITCLISNDKEAICNTVIKGKEIQIMNENSILDLIYNRICEYFYSNSFNIIDSSVKNYVECSFVKWYGLIINNCEHFASRCLVGKDDKFQDQSLIDNLKNTLSNVIREDSQASISSPCKYFIQRKSVEWNFFKRSCNLLTQRFINEECTKLDLWESWIGSEQDYSLQCLARVLSEHKSMRHSVANIVPPHRKISSKSHVGADVLEDLDTKVFYCYYTHRKISSKSHVGADVLDDQDTKVFYCCYTHRKISSKSHVGADVLKDLDTKVFFCCYPQQDFGQALSPTSFQQEESSSVLVMCMNALAMIELLQENSDKLKGGRNLPMTMWDFTGQYAFYKTHWMILKRHAIYLLVSDASEQVAGHVADSCYFNSGEIMNCKVNAKILEGDECRFEVEELNDTDEIYLRFYAKEVQSRQILQSCIIAIISCAESLPSQSAERGLYLVYPYMENGDLPRNINLENSAKNMCTNQQEHNFQTWTQCNFQIACAVGYLYNSSVRAPVFHQAATSNSVFLAECFGMKIGNFGIAVEAIQNTNVANWTIIQRMNDYNLCNMNLVQYNAYDIFSVGFYSACYLQTIRGNEWLRLAIDGTENTPWLSTLVPKCSKQSISFIVKKLYQTWLDWNVCMGNKTDERKKIRETYLHHIFEMCSALLSSNRSGDQDELSNTLQITEDIKNHACNYKMESLSEDLASVVGFSDCVRCFHCGVGLRHWMSEDDPWIEHTRWSASCFYVYKMKGEEFVSLVKMAVEIAEREEAKINNIGANQPPTNNTETSTADTAKKDSENNRVNDSTVSKESTGATCGSAGGDAASNPSPSDADIQKYLLTDAAQSVLDMGYQPKLVQQAVQRILMKNGPVEMTGQSILEAIFEIEEDGSSKSKSKPSSQPAQENERNETVYGAAEGASSEEVQIDSEQIRREHRELRETTLCKICLDNTISVVFLPCGHLVTCSDCAPAMRKCPICRTLIKGTVKIFFG</sequence>
<dbReference type="FunFam" id="3.30.40.10:FF:000184">
    <property type="entry name" value="Baculoviral IAP repeat containing 2"/>
    <property type="match status" value="1"/>
</dbReference>
<dbReference type="InterPro" id="IPR011009">
    <property type="entry name" value="Kinase-like_dom_sf"/>
</dbReference>
<feature type="compositionally biased region" description="Polar residues" evidence="7">
    <location>
        <begin position="959"/>
        <end position="972"/>
    </location>
</feature>
<evidence type="ECO:0000256" key="1">
    <source>
        <dbReference type="ARBA" id="ARBA00006672"/>
    </source>
</evidence>
<evidence type="ECO:0000256" key="4">
    <source>
        <dbReference type="ARBA" id="ARBA00022771"/>
    </source>
</evidence>
<dbReference type="AlphaFoldDB" id="A0AAE0VY63"/>
<comment type="caution">
    <text evidence="9">The sequence shown here is derived from an EMBL/GenBank/DDBJ whole genome shotgun (WGS) entry which is preliminary data.</text>
</comment>
<evidence type="ECO:0000313" key="9">
    <source>
        <dbReference type="EMBL" id="KAK3594451.1"/>
    </source>
</evidence>
<evidence type="ECO:0000313" key="10">
    <source>
        <dbReference type="Proteomes" id="UP001195483"/>
    </source>
</evidence>
<organism evidence="9 10">
    <name type="scientific">Potamilus streckersoni</name>
    <dbReference type="NCBI Taxonomy" id="2493646"/>
    <lineage>
        <taxon>Eukaryota</taxon>
        <taxon>Metazoa</taxon>
        <taxon>Spiralia</taxon>
        <taxon>Lophotrochozoa</taxon>
        <taxon>Mollusca</taxon>
        <taxon>Bivalvia</taxon>
        <taxon>Autobranchia</taxon>
        <taxon>Heteroconchia</taxon>
        <taxon>Palaeoheterodonta</taxon>
        <taxon>Unionida</taxon>
        <taxon>Unionoidea</taxon>
        <taxon>Unionidae</taxon>
        <taxon>Ambleminae</taxon>
        <taxon>Lampsilini</taxon>
        <taxon>Potamilus</taxon>
    </lineage>
</organism>
<dbReference type="GO" id="GO:0031398">
    <property type="term" value="P:positive regulation of protein ubiquitination"/>
    <property type="evidence" value="ECO:0007669"/>
    <property type="project" value="TreeGrafter"/>
</dbReference>
<dbReference type="Pfam" id="PF13920">
    <property type="entry name" value="zf-C3HC4_3"/>
    <property type="match status" value="1"/>
</dbReference>
<dbReference type="FunFam" id="1.10.1170.10:FF:000002">
    <property type="entry name" value="Baculoviral IAP repeat containing 7"/>
    <property type="match status" value="1"/>
</dbReference>
<keyword evidence="3" id="KW-0479">Metal-binding</keyword>
<dbReference type="GO" id="GO:0051726">
    <property type="term" value="P:regulation of cell cycle"/>
    <property type="evidence" value="ECO:0007669"/>
    <property type="project" value="TreeGrafter"/>
</dbReference>
<dbReference type="PANTHER" id="PTHR10044">
    <property type="entry name" value="INHIBITOR OF APOPTOSIS"/>
    <property type="match status" value="1"/>
</dbReference>
<dbReference type="InterPro" id="IPR013083">
    <property type="entry name" value="Znf_RING/FYVE/PHD"/>
</dbReference>
<dbReference type="GO" id="GO:0005737">
    <property type="term" value="C:cytoplasm"/>
    <property type="evidence" value="ECO:0007669"/>
    <property type="project" value="TreeGrafter"/>
</dbReference>
<dbReference type="SMART" id="SM00238">
    <property type="entry name" value="BIR"/>
    <property type="match status" value="1"/>
</dbReference>
<proteinExistence type="inferred from homology"/>
<feature type="region of interest" description="Disordered" evidence="7">
    <location>
        <begin position="929"/>
        <end position="986"/>
    </location>
</feature>
<accession>A0AAE0VY63</accession>
<dbReference type="Gene3D" id="1.10.510.10">
    <property type="entry name" value="Transferase(Phosphotransferase) domain 1"/>
    <property type="match status" value="1"/>
</dbReference>
<feature type="compositionally biased region" description="Basic and acidic residues" evidence="7">
    <location>
        <begin position="949"/>
        <end position="958"/>
    </location>
</feature>
<reference evidence="9" key="1">
    <citation type="journal article" date="2021" name="Genome Biol. Evol.">
        <title>A High-Quality Reference Genome for a Parasitic Bivalve with Doubly Uniparental Inheritance (Bivalvia: Unionida).</title>
        <authorList>
            <person name="Smith C.H."/>
        </authorList>
    </citation>
    <scope>NUCLEOTIDE SEQUENCE</scope>
    <source>
        <strain evidence="9">CHS0354</strain>
    </source>
</reference>
<protein>
    <recommendedName>
        <fullName evidence="8">RING-type domain-containing protein</fullName>
    </recommendedName>
</protein>
<name>A0AAE0VY63_9BIVA</name>
<evidence type="ECO:0000256" key="5">
    <source>
        <dbReference type="ARBA" id="ARBA00022833"/>
    </source>
</evidence>
<dbReference type="InterPro" id="IPR001841">
    <property type="entry name" value="Znf_RING"/>
</dbReference>
<gene>
    <name evidence="9" type="ORF">CHS0354_015450</name>
</gene>
<dbReference type="GO" id="GO:0043027">
    <property type="term" value="F:cysteine-type endopeptidase inhibitor activity involved in apoptotic process"/>
    <property type="evidence" value="ECO:0007669"/>
    <property type="project" value="TreeGrafter"/>
</dbReference>
<dbReference type="PROSITE" id="PS50089">
    <property type="entry name" value="ZF_RING_2"/>
    <property type="match status" value="1"/>
</dbReference>
<keyword evidence="5" id="KW-0862">Zinc</keyword>
<dbReference type="PROSITE" id="PS50143">
    <property type="entry name" value="BIR_REPEAT_2"/>
    <property type="match status" value="1"/>
</dbReference>
<dbReference type="SUPFAM" id="SSF56112">
    <property type="entry name" value="Protein kinase-like (PK-like)"/>
    <property type="match status" value="1"/>
</dbReference>
<dbReference type="InterPro" id="IPR050784">
    <property type="entry name" value="IAP"/>
</dbReference>
<evidence type="ECO:0000256" key="2">
    <source>
        <dbReference type="ARBA" id="ARBA00022703"/>
    </source>
</evidence>
<feature type="domain" description="RING-type" evidence="8">
    <location>
        <begin position="1099"/>
        <end position="1134"/>
    </location>
</feature>
<dbReference type="Proteomes" id="UP001195483">
    <property type="component" value="Unassembled WGS sequence"/>
</dbReference>
<reference evidence="9" key="3">
    <citation type="submission" date="2023-05" db="EMBL/GenBank/DDBJ databases">
        <authorList>
            <person name="Smith C.H."/>
        </authorList>
    </citation>
    <scope>NUCLEOTIDE SEQUENCE</scope>
    <source>
        <strain evidence="9">CHS0354</strain>
        <tissue evidence="9">Mantle</tissue>
    </source>
</reference>
<keyword evidence="2" id="KW-0053">Apoptosis</keyword>
<feature type="region of interest" description="Disordered" evidence="7">
    <location>
        <begin position="1043"/>
        <end position="1083"/>
    </location>
</feature>
<evidence type="ECO:0000256" key="7">
    <source>
        <dbReference type="SAM" id="MobiDB-lite"/>
    </source>
</evidence>
<dbReference type="CDD" id="cd16713">
    <property type="entry name" value="RING-HC_BIRC2_3_7"/>
    <property type="match status" value="1"/>
</dbReference>
<dbReference type="Gene3D" id="1.10.1170.10">
    <property type="entry name" value="Inhibitor Of Apoptosis Protein (2mihbC-IAP-1), Chain A"/>
    <property type="match status" value="1"/>
</dbReference>
<dbReference type="GO" id="GO:0005634">
    <property type="term" value="C:nucleus"/>
    <property type="evidence" value="ECO:0007669"/>
    <property type="project" value="TreeGrafter"/>
</dbReference>
<dbReference type="Gene3D" id="3.30.40.10">
    <property type="entry name" value="Zinc/RING finger domain, C3HC4 (zinc finger)"/>
    <property type="match status" value="1"/>
</dbReference>
<evidence type="ECO:0000256" key="3">
    <source>
        <dbReference type="ARBA" id="ARBA00022723"/>
    </source>
</evidence>
<keyword evidence="10" id="KW-1185">Reference proteome</keyword>
<reference evidence="9" key="2">
    <citation type="journal article" date="2021" name="Genome Biol. Evol.">
        <title>Developing a high-quality reference genome for a parasitic bivalve with doubly uniparental inheritance (Bivalvia: Unionida).</title>
        <authorList>
            <person name="Smith C.H."/>
        </authorList>
    </citation>
    <scope>NUCLEOTIDE SEQUENCE</scope>
    <source>
        <strain evidence="9">CHS0354</strain>
        <tissue evidence="9">Mantle</tissue>
    </source>
</reference>
<feature type="compositionally biased region" description="Polar residues" evidence="7">
    <location>
        <begin position="932"/>
        <end position="948"/>
    </location>
</feature>
<dbReference type="SUPFAM" id="SSF57924">
    <property type="entry name" value="Inhibitor of apoptosis (IAP) repeat"/>
    <property type="match status" value="1"/>
</dbReference>